<proteinExistence type="predicted"/>
<name>A0AAW1XDP2_RUBAR</name>
<protein>
    <recommendedName>
        <fullName evidence="2">Disease resistance R13L4/SHOC-2-like LRR domain-containing protein</fullName>
    </recommendedName>
</protein>
<dbReference type="PANTHER" id="PTHR15140">
    <property type="entry name" value="TUBULIN-SPECIFIC CHAPERONE E"/>
    <property type="match status" value="1"/>
</dbReference>
<gene>
    <name evidence="3" type="ORF">M0R45_021439</name>
</gene>
<dbReference type="AlphaFoldDB" id="A0AAW1XDP2"/>
<reference evidence="3 4" key="1">
    <citation type="journal article" date="2023" name="G3 (Bethesda)">
        <title>A chromosome-length genome assembly and annotation of blackberry (Rubus argutus, cv. 'Hillquist').</title>
        <authorList>
            <person name="Bruna T."/>
            <person name="Aryal R."/>
            <person name="Dudchenko O."/>
            <person name="Sargent D.J."/>
            <person name="Mead D."/>
            <person name="Buti M."/>
            <person name="Cavallini A."/>
            <person name="Hytonen T."/>
            <person name="Andres J."/>
            <person name="Pham M."/>
            <person name="Weisz D."/>
            <person name="Mascagni F."/>
            <person name="Usai G."/>
            <person name="Natali L."/>
            <person name="Bassil N."/>
            <person name="Fernandez G.E."/>
            <person name="Lomsadze A."/>
            <person name="Armour M."/>
            <person name="Olukolu B."/>
            <person name="Poorten T."/>
            <person name="Britton C."/>
            <person name="Davik J."/>
            <person name="Ashrafi H."/>
            <person name="Aiden E.L."/>
            <person name="Borodovsky M."/>
            <person name="Worthington M."/>
        </authorList>
    </citation>
    <scope>NUCLEOTIDE SEQUENCE [LARGE SCALE GENOMIC DNA]</scope>
    <source>
        <strain evidence="3">PI 553951</strain>
    </source>
</reference>
<keyword evidence="4" id="KW-1185">Reference proteome</keyword>
<sequence>MNRPVELPNEIDNMVHLKFLSLQGSRITGLPSSLGNLICLQTVDFRFSNTQVVPNVIWKMEQLRHLYLPLYWTAHPKLRLSTLHNLQTLDHVSSLCCDLKDLTLLTNLRKLGIRVTSSLESLEETLKCIRSTLDRIRSLFVHNLLGIRSGTEVTQIVLSCRNIYKLDLIGRTIELPEDLHHYPNLTKLTLCRCDLKDNQMAVLEKLPNLKSLCLMEETFEYKNTKTLVFSKGGFPHLECLKLICIREAEDLKVVQGAMPSLCRLYIARCERSKTIPDGLRYVTTLKKLSIRMPSSFTSRLQVGGEDYYKIQHVPSVEFANF</sequence>
<accession>A0AAW1XDP2</accession>
<comment type="caution">
    <text evidence="3">The sequence shown here is derived from an EMBL/GenBank/DDBJ whole genome shotgun (WGS) entry which is preliminary data.</text>
</comment>
<dbReference type="SUPFAM" id="SSF52058">
    <property type="entry name" value="L domain-like"/>
    <property type="match status" value="1"/>
</dbReference>
<evidence type="ECO:0000256" key="1">
    <source>
        <dbReference type="ARBA" id="ARBA00022737"/>
    </source>
</evidence>
<dbReference type="Gene3D" id="3.80.10.10">
    <property type="entry name" value="Ribonuclease Inhibitor"/>
    <property type="match status" value="1"/>
</dbReference>
<organism evidence="3 4">
    <name type="scientific">Rubus argutus</name>
    <name type="common">Southern blackberry</name>
    <dbReference type="NCBI Taxonomy" id="59490"/>
    <lineage>
        <taxon>Eukaryota</taxon>
        <taxon>Viridiplantae</taxon>
        <taxon>Streptophyta</taxon>
        <taxon>Embryophyta</taxon>
        <taxon>Tracheophyta</taxon>
        <taxon>Spermatophyta</taxon>
        <taxon>Magnoliopsida</taxon>
        <taxon>eudicotyledons</taxon>
        <taxon>Gunneridae</taxon>
        <taxon>Pentapetalae</taxon>
        <taxon>rosids</taxon>
        <taxon>fabids</taxon>
        <taxon>Rosales</taxon>
        <taxon>Rosaceae</taxon>
        <taxon>Rosoideae</taxon>
        <taxon>Rosoideae incertae sedis</taxon>
        <taxon>Rubus</taxon>
    </lineage>
</organism>
<dbReference type="EMBL" id="JBEDUW010000004">
    <property type="protein sequence ID" value="KAK9934289.1"/>
    <property type="molecule type" value="Genomic_DNA"/>
</dbReference>
<dbReference type="PANTHER" id="PTHR15140:SF37">
    <property type="entry name" value="UBIQUITIN-LIKE DOMAIN-CONTAINING PROTEIN"/>
    <property type="match status" value="1"/>
</dbReference>
<dbReference type="Proteomes" id="UP001457282">
    <property type="component" value="Unassembled WGS sequence"/>
</dbReference>
<evidence type="ECO:0000313" key="4">
    <source>
        <dbReference type="Proteomes" id="UP001457282"/>
    </source>
</evidence>
<dbReference type="Pfam" id="PF23598">
    <property type="entry name" value="LRR_14"/>
    <property type="match status" value="1"/>
</dbReference>
<keyword evidence="1" id="KW-0677">Repeat</keyword>
<dbReference type="InterPro" id="IPR055414">
    <property type="entry name" value="LRR_R13L4/SHOC2-like"/>
</dbReference>
<evidence type="ECO:0000313" key="3">
    <source>
        <dbReference type="EMBL" id="KAK9934289.1"/>
    </source>
</evidence>
<feature type="domain" description="Disease resistance R13L4/SHOC-2-like LRR" evidence="2">
    <location>
        <begin position="10"/>
        <end position="294"/>
    </location>
</feature>
<dbReference type="InterPro" id="IPR032675">
    <property type="entry name" value="LRR_dom_sf"/>
</dbReference>
<evidence type="ECO:0000259" key="2">
    <source>
        <dbReference type="Pfam" id="PF23598"/>
    </source>
</evidence>